<comment type="caution">
    <text evidence="3">The sequence shown here is derived from an EMBL/GenBank/DDBJ whole genome shotgun (WGS) entry which is preliminary data.</text>
</comment>
<gene>
    <name evidence="2" type="ORF">DRM93_22160</name>
    <name evidence="3" type="ORF">DRM94_22160</name>
</gene>
<dbReference type="EMBL" id="QORK01000126">
    <property type="protein sequence ID" value="TFF71763.1"/>
    <property type="molecule type" value="Genomic_DNA"/>
</dbReference>
<evidence type="ECO:0000259" key="1">
    <source>
        <dbReference type="PROSITE" id="PS51781"/>
    </source>
</evidence>
<evidence type="ECO:0000313" key="4">
    <source>
        <dbReference type="Proteomes" id="UP000297720"/>
    </source>
</evidence>
<accession>A0A5F0K063</accession>
<feature type="domain" description="SH3b" evidence="1">
    <location>
        <begin position="34"/>
        <end position="100"/>
    </location>
</feature>
<protein>
    <submittedName>
        <fullName evidence="3">SH3 domain-containing protein</fullName>
    </submittedName>
</protein>
<sequence length="111" mass="12712">MEKTNVVREAFKQITSSRDISVEVRRNVFDIAGDNIRVVTSNNLNLRDGPSIKSDEIGVLSIGDVVEVIDSNRSWLYIRTIVDSEVRTGWIFRRYTKKIQVTPRVEGRTSE</sequence>
<dbReference type="RefSeq" id="WP_134697353.1">
    <property type="nucleotide sequence ID" value="NZ_QORJ01000114.1"/>
</dbReference>
<dbReference type="EMBL" id="QORL01000126">
    <property type="protein sequence ID" value="TFF69164.1"/>
    <property type="molecule type" value="Genomic_DNA"/>
</dbReference>
<organism evidence="3 5">
    <name type="scientific">Aeromonas taiwanensis</name>
    <dbReference type="NCBI Taxonomy" id="633417"/>
    <lineage>
        <taxon>Bacteria</taxon>
        <taxon>Pseudomonadati</taxon>
        <taxon>Pseudomonadota</taxon>
        <taxon>Gammaproteobacteria</taxon>
        <taxon>Aeromonadales</taxon>
        <taxon>Aeromonadaceae</taxon>
        <taxon>Aeromonas</taxon>
    </lineage>
</organism>
<name>A0A5F0K063_9GAMM</name>
<dbReference type="Proteomes" id="UP000297720">
    <property type="component" value="Unassembled WGS sequence"/>
</dbReference>
<dbReference type="PROSITE" id="PS51781">
    <property type="entry name" value="SH3B"/>
    <property type="match status" value="1"/>
</dbReference>
<proteinExistence type="predicted"/>
<reference evidence="3 5" key="1">
    <citation type="submission" date="2018-06" db="EMBL/GenBank/DDBJ databases">
        <title>Occurrence of a novel blaKPC-2- and qnrS2- harbouring IncP6 plasmid from Aeromonas taiwanensis isolates recovered from the river sediments.</title>
        <authorList>
            <person name="Zheng B."/>
            <person name="Yu X."/>
            <person name="Xiao Y."/>
        </authorList>
    </citation>
    <scope>NUCLEOTIDE SEQUENCE [LARGE SCALE GENOMIC DNA]</scope>
    <source>
        <strain evidence="2 4">1713</strain>
        <strain evidence="3 5">198</strain>
    </source>
</reference>
<dbReference type="Pfam" id="PF08239">
    <property type="entry name" value="SH3_3"/>
    <property type="match status" value="1"/>
</dbReference>
<keyword evidence="4" id="KW-1185">Reference proteome</keyword>
<dbReference type="Proteomes" id="UP000297914">
    <property type="component" value="Unassembled WGS sequence"/>
</dbReference>
<dbReference type="Gene3D" id="2.30.30.40">
    <property type="entry name" value="SH3 Domains"/>
    <property type="match status" value="1"/>
</dbReference>
<dbReference type="OrthoDB" id="8911262at2"/>
<dbReference type="AlphaFoldDB" id="A0A5F0K063"/>
<evidence type="ECO:0000313" key="2">
    <source>
        <dbReference type="EMBL" id="TFF69164.1"/>
    </source>
</evidence>
<evidence type="ECO:0000313" key="5">
    <source>
        <dbReference type="Proteomes" id="UP000297914"/>
    </source>
</evidence>
<evidence type="ECO:0000313" key="3">
    <source>
        <dbReference type="EMBL" id="TFF71763.1"/>
    </source>
</evidence>
<dbReference type="InterPro" id="IPR003646">
    <property type="entry name" value="SH3-like_bac-type"/>
</dbReference>